<proteinExistence type="predicted"/>
<dbReference type="GO" id="GO:0090307">
    <property type="term" value="P:mitotic spindle assembly"/>
    <property type="evidence" value="ECO:0007669"/>
    <property type="project" value="TreeGrafter"/>
</dbReference>
<evidence type="ECO:0000256" key="1">
    <source>
        <dbReference type="ARBA" id="ARBA00004245"/>
    </source>
</evidence>
<evidence type="ECO:0000256" key="6">
    <source>
        <dbReference type="SAM" id="MobiDB-lite"/>
    </source>
</evidence>
<keyword evidence="5" id="KW-0175">Coiled coil</keyword>
<comment type="caution">
    <text evidence="8">The sequence shown here is derived from an EMBL/GenBank/DDBJ whole genome shotgun (WGS) entry which is preliminary data.</text>
</comment>
<dbReference type="InterPro" id="IPR016024">
    <property type="entry name" value="ARM-type_fold"/>
</dbReference>
<gene>
    <name evidence="8" type="ORF">NP493_630g01043</name>
</gene>
<dbReference type="GO" id="GO:0045180">
    <property type="term" value="C:basal cortex"/>
    <property type="evidence" value="ECO:0007669"/>
    <property type="project" value="TreeGrafter"/>
</dbReference>
<evidence type="ECO:0000256" key="2">
    <source>
        <dbReference type="ARBA" id="ARBA00022490"/>
    </source>
</evidence>
<comment type="subcellular location">
    <subcellularLocation>
        <location evidence="1">Cytoplasm</location>
        <location evidence="1">Cytoskeleton</location>
    </subcellularLocation>
</comment>
<feature type="coiled-coil region" evidence="5">
    <location>
        <begin position="226"/>
        <end position="260"/>
    </location>
</feature>
<dbReference type="SUPFAM" id="SSF48371">
    <property type="entry name" value="ARM repeat"/>
    <property type="match status" value="1"/>
</dbReference>
<sequence>MEPQHFVNTSDMRLAVSRFITWTTEPKSAEVRKAAQTVLIGLFNLNPPDFSTMLAALPKTFQEGATKILHNHLRSYSQDMSEPLTPRNAISPPAGLSNRYRPSPSRPMDEVDTENMNPEEIYNSFRKTSADIQSLSKLSNQFDEIRKERESTSQDSGIQDLRGSPDNMGNKRRLQYNPSHYQEEGVNGYNKSAMQEAVFDVESELFNEAPWKTLLGMPSKNDQDQADLIQDILAELSNHNERHEQRIQAMHQLMKMTRDNCAAIWDDHFKTILLLLLETLGDNDGHTRALSLRALKELLKYQPCRFSDYAELTIMKVLDAHKDPVKEVTRAAEECATTLVNSIPPEQCARILTPIVMTGDYPVTLAAIKMQTKVIEALPGDAVSQMVPDIVPGLLKGYDSVESSVRKASVFCLVSLHMSAGAERLKPYLLDLNDSKTKLLNLYIKRAMASRREQAADSNTEDTSSGYQMG</sequence>
<dbReference type="AlphaFoldDB" id="A0AAD9KT99"/>
<feature type="region of interest" description="Disordered" evidence="6">
    <location>
        <begin position="143"/>
        <end position="170"/>
    </location>
</feature>
<evidence type="ECO:0000256" key="3">
    <source>
        <dbReference type="ARBA" id="ARBA00022737"/>
    </source>
</evidence>
<keyword evidence="3" id="KW-0677">Repeat</keyword>
<dbReference type="GO" id="GO:0005876">
    <property type="term" value="C:spindle microtubule"/>
    <property type="evidence" value="ECO:0007669"/>
    <property type="project" value="TreeGrafter"/>
</dbReference>
<evidence type="ECO:0000313" key="8">
    <source>
        <dbReference type="EMBL" id="KAK2176939.1"/>
    </source>
</evidence>
<protein>
    <recommendedName>
        <fullName evidence="7">TOG domain-containing protein</fullName>
    </recommendedName>
</protein>
<dbReference type="InterPro" id="IPR011989">
    <property type="entry name" value="ARM-like"/>
</dbReference>
<dbReference type="GO" id="GO:0000776">
    <property type="term" value="C:kinetochore"/>
    <property type="evidence" value="ECO:0007669"/>
    <property type="project" value="TreeGrafter"/>
</dbReference>
<name>A0AAD9KT99_RIDPI</name>
<dbReference type="Gene3D" id="1.25.10.10">
    <property type="entry name" value="Leucine-rich Repeat Variant"/>
    <property type="match status" value="2"/>
</dbReference>
<dbReference type="EMBL" id="JAODUO010000629">
    <property type="protein sequence ID" value="KAK2176939.1"/>
    <property type="molecule type" value="Genomic_DNA"/>
</dbReference>
<dbReference type="GO" id="GO:0008017">
    <property type="term" value="F:microtubule binding"/>
    <property type="evidence" value="ECO:0007669"/>
    <property type="project" value="TreeGrafter"/>
</dbReference>
<keyword evidence="9" id="KW-1185">Reference proteome</keyword>
<feature type="region of interest" description="Disordered" evidence="6">
    <location>
        <begin position="79"/>
        <end position="115"/>
    </location>
</feature>
<feature type="domain" description="TOG" evidence="7">
    <location>
        <begin position="218"/>
        <end position="453"/>
    </location>
</feature>
<dbReference type="InterPro" id="IPR034085">
    <property type="entry name" value="TOG"/>
</dbReference>
<dbReference type="InterPro" id="IPR057546">
    <property type="entry name" value="HEAT_GCN1"/>
</dbReference>
<dbReference type="GO" id="GO:0005881">
    <property type="term" value="C:cytoplasmic microtubule"/>
    <property type="evidence" value="ECO:0007669"/>
    <property type="project" value="TreeGrafter"/>
</dbReference>
<evidence type="ECO:0000256" key="5">
    <source>
        <dbReference type="SAM" id="Coils"/>
    </source>
</evidence>
<keyword evidence="2" id="KW-0963">Cytoplasm</keyword>
<dbReference type="GO" id="GO:0005815">
    <property type="term" value="C:microtubule organizing center"/>
    <property type="evidence" value="ECO:0007669"/>
    <property type="project" value="TreeGrafter"/>
</dbReference>
<evidence type="ECO:0000259" key="7">
    <source>
        <dbReference type="SMART" id="SM01349"/>
    </source>
</evidence>
<reference evidence="8" key="1">
    <citation type="journal article" date="2023" name="Mol. Biol. Evol.">
        <title>Third-Generation Sequencing Reveals the Adaptive Role of the Epigenome in Three Deep-Sea Polychaetes.</title>
        <authorList>
            <person name="Perez M."/>
            <person name="Aroh O."/>
            <person name="Sun Y."/>
            <person name="Lan Y."/>
            <person name="Juniper S.K."/>
            <person name="Young C.R."/>
            <person name="Angers B."/>
            <person name="Qian P.Y."/>
        </authorList>
    </citation>
    <scope>NUCLEOTIDE SEQUENCE</scope>
    <source>
        <strain evidence="8">R07B-5</strain>
    </source>
</reference>
<dbReference type="PANTHER" id="PTHR21567">
    <property type="entry name" value="CLASP"/>
    <property type="match status" value="1"/>
</dbReference>
<dbReference type="SMART" id="SM01349">
    <property type="entry name" value="TOG"/>
    <property type="match status" value="1"/>
</dbReference>
<feature type="compositionally biased region" description="Basic and acidic residues" evidence="6">
    <location>
        <begin position="143"/>
        <end position="152"/>
    </location>
</feature>
<keyword evidence="4" id="KW-0206">Cytoskeleton</keyword>
<dbReference type="GO" id="GO:0040001">
    <property type="term" value="P:establishment of mitotic spindle localization"/>
    <property type="evidence" value="ECO:0007669"/>
    <property type="project" value="TreeGrafter"/>
</dbReference>
<dbReference type="GO" id="GO:0072686">
    <property type="term" value="C:mitotic spindle"/>
    <property type="evidence" value="ECO:0007669"/>
    <property type="project" value="TreeGrafter"/>
</dbReference>
<dbReference type="Proteomes" id="UP001209878">
    <property type="component" value="Unassembled WGS sequence"/>
</dbReference>
<dbReference type="Pfam" id="PF23271">
    <property type="entry name" value="HEAT_GCN1"/>
    <property type="match status" value="1"/>
</dbReference>
<organism evidence="8 9">
    <name type="scientific">Ridgeia piscesae</name>
    <name type="common">Tubeworm</name>
    <dbReference type="NCBI Taxonomy" id="27915"/>
    <lineage>
        <taxon>Eukaryota</taxon>
        <taxon>Metazoa</taxon>
        <taxon>Spiralia</taxon>
        <taxon>Lophotrochozoa</taxon>
        <taxon>Annelida</taxon>
        <taxon>Polychaeta</taxon>
        <taxon>Sedentaria</taxon>
        <taxon>Canalipalpata</taxon>
        <taxon>Sabellida</taxon>
        <taxon>Siboglinidae</taxon>
        <taxon>Ridgeia</taxon>
    </lineage>
</organism>
<evidence type="ECO:0000256" key="4">
    <source>
        <dbReference type="ARBA" id="ARBA00023212"/>
    </source>
</evidence>
<dbReference type="PANTHER" id="PTHR21567:SF9">
    <property type="entry name" value="CLIP-ASSOCIATING PROTEIN"/>
    <property type="match status" value="1"/>
</dbReference>
<evidence type="ECO:0000313" key="9">
    <source>
        <dbReference type="Proteomes" id="UP001209878"/>
    </source>
</evidence>
<accession>A0AAD9KT99</accession>